<reference evidence="3 4" key="1">
    <citation type="submission" date="2019-03" db="EMBL/GenBank/DDBJ databases">
        <title>Genomic Encyclopedia of Archaeal and Bacterial Type Strains, Phase II (KMG-II): from individual species to whole genera.</title>
        <authorList>
            <person name="Goeker M."/>
        </authorList>
    </citation>
    <scope>NUCLEOTIDE SEQUENCE [LARGE SCALE GENOMIC DNA]</scope>
    <source>
        <strain evidence="3 4">ATCC 25309</strain>
    </source>
</reference>
<dbReference type="InterPro" id="IPR016187">
    <property type="entry name" value="CTDL_fold"/>
</dbReference>
<dbReference type="PANTHER" id="PTHR23150">
    <property type="entry name" value="SULFATASE MODIFYING FACTOR 1, 2"/>
    <property type="match status" value="1"/>
</dbReference>
<proteinExistence type="predicted"/>
<dbReference type="Pfam" id="PF03781">
    <property type="entry name" value="FGE-sulfatase"/>
    <property type="match status" value="1"/>
</dbReference>
<protein>
    <submittedName>
        <fullName evidence="3">Sulfatase-modifying factor enzyme 1</fullName>
    </submittedName>
</protein>
<dbReference type="AlphaFoldDB" id="A0A4R7RSJ5"/>
<dbReference type="Gene3D" id="3.90.1580.10">
    <property type="entry name" value="paralog of FGE (formylglycine-generating enzyme)"/>
    <property type="match status" value="1"/>
</dbReference>
<dbReference type="InterPro" id="IPR042095">
    <property type="entry name" value="SUMF_sf"/>
</dbReference>
<accession>A0A4R7RSJ5</accession>
<dbReference type="RefSeq" id="WP_133796523.1">
    <property type="nucleotide sequence ID" value="NZ_SOCA01000007.1"/>
</dbReference>
<feature type="signal peptide" evidence="1">
    <location>
        <begin position="1"/>
        <end position="22"/>
    </location>
</feature>
<evidence type="ECO:0000256" key="1">
    <source>
        <dbReference type="SAM" id="SignalP"/>
    </source>
</evidence>
<evidence type="ECO:0000313" key="4">
    <source>
        <dbReference type="Proteomes" id="UP000295662"/>
    </source>
</evidence>
<dbReference type="GO" id="GO:0120147">
    <property type="term" value="F:formylglycine-generating oxidase activity"/>
    <property type="evidence" value="ECO:0007669"/>
    <property type="project" value="TreeGrafter"/>
</dbReference>
<name>A0A4R7RSJ5_9BACT</name>
<dbReference type="PANTHER" id="PTHR23150:SF19">
    <property type="entry name" value="FORMYLGLYCINE-GENERATING ENZYME"/>
    <property type="match status" value="1"/>
</dbReference>
<dbReference type="InterPro" id="IPR005532">
    <property type="entry name" value="SUMF_dom"/>
</dbReference>
<evidence type="ECO:0000259" key="2">
    <source>
        <dbReference type="Pfam" id="PF03781"/>
    </source>
</evidence>
<keyword evidence="4" id="KW-1185">Reference proteome</keyword>
<comment type="caution">
    <text evidence="3">The sequence shown here is derived from an EMBL/GenBank/DDBJ whole genome shotgun (WGS) entry which is preliminary data.</text>
</comment>
<organism evidence="3 4">
    <name type="scientific">Prosthecobacter fusiformis</name>
    <dbReference type="NCBI Taxonomy" id="48464"/>
    <lineage>
        <taxon>Bacteria</taxon>
        <taxon>Pseudomonadati</taxon>
        <taxon>Verrucomicrobiota</taxon>
        <taxon>Verrucomicrobiia</taxon>
        <taxon>Verrucomicrobiales</taxon>
        <taxon>Verrucomicrobiaceae</taxon>
        <taxon>Prosthecobacter</taxon>
    </lineage>
</organism>
<dbReference type="InterPro" id="IPR051043">
    <property type="entry name" value="Sulfatase_Mod_Factor_Kinase"/>
</dbReference>
<dbReference type="EMBL" id="SOCA01000007">
    <property type="protein sequence ID" value="TDU67307.1"/>
    <property type="molecule type" value="Genomic_DNA"/>
</dbReference>
<dbReference type="SUPFAM" id="SSF56436">
    <property type="entry name" value="C-type lectin-like"/>
    <property type="match status" value="1"/>
</dbReference>
<sequence length="267" mass="29944">MKFRQMSMQPFTLRIVPGLFLAALLLTQCQVPTGGRVQPNSLAATKEAPFVNSLGMKFVPVPGTQILMCTTETTVSQYRLSGGSVPPPEFPQDGNHPVVNVDWNQSKAWCDWLSQKEGRKYRLPTESEWKKAIGSAKYPWGNSWPPPNYSGNYSGQEWRNCSEDDLPVFYKIWSGGVKMSLIGGFSDNHLYTAPVGSYAANGLGIHDLGGNVWEWTMHWIPESYESRYGGSFTDFDRDYMTSAARNVAAIHRTTKQDEIGFRCVLVR</sequence>
<keyword evidence="1" id="KW-0732">Signal</keyword>
<feature type="domain" description="Sulfatase-modifying factor enzyme-like" evidence="2">
    <location>
        <begin position="88"/>
        <end position="264"/>
    </location>
</feature>
<feature type="chain" id="PRO_5020989635" evidence="1">
    <location>
        <begin position="23"/>
        <end position="267"/>
    </location>
</feature>
<evidence type="ECO:0000313" key="3">
    <source>
        <dbReference type="EMBL" id="TDU67307.1"/>
    </source>
</evidence>
<gene>
    <name evidence="3" type="ORF">EI77_03510</name>
</gene>
<dbReference type="OrthoDB" id="9812426at2"/>
<dbReference type="Proteomes" id="UP000295662">
    <property type="component" value="Unassembled WGS sequence"/>
</dbReference>